<protein>
    <submittedName>
        <fullName evidence="2">Uncharacterized protein</fullName>
    </submittedName>
</protein>
<keyword evidence="3" id="KW-1185">Reference proteome</keyword>
<feature type="non-terminal residue" evidence="2">
    <location>
        <position position="1"/>
    </location>
</feature>
<feature type="region of interest" description="Disordered" evidence="1">
    <location>
        <begin position="44"/>
        <end position="94"/>
    </location>
</feature>
<name>A0A6H5HM16_9HEMI</name>
<dbReference type="Proteomes" id="UP000479000">
    <property type="component" value="Unassembled WGS sequence"/>
</dbReference>
<evidence type="ECO:0000313" key="2">
    <source>
        <dbReference type="EMBL" id="CAB0017836.1"/>
    </source>
</evidence>
<evidence type="ECO:0000313" key="3">
    <source>
        <dbReference type="Proteomes" id="UP000479000"/>
    </source>
</evidence>
<organism evidence="2 3">
    <name type="scientific">Nesidiocoris tenuis</name>
    <dbReference type="NCBI Taxonomy" id="355587"/>
    <lineage>
        <taxon>Eukaryota</taxon>
        <taxon>Metazoa</taxon>
        <taxon>Ecdysozoa</taxon>
        <taxon>Arthropoda</taxon>
        <taxon>Hexapoda</taxon>
        <taxon>Insecta</taxon>
        <taxon>Pterygota</taxon>
        <taxon>Neoptera</taxon>
        <taxon>Paraneoptera</taxon>
        <taxon>Hemiptera</taxon>
        <taxon>Heteroptera</taxon>
        <taxon>Panheteroptera</taxon>
        <taxon>Cimicomorpha</taxon>
        <taxon>Miridae</taxon>
        <taxon>Dicyphina</taxon>
        <taxon>Nesidiocoris</taxon>
    </lineage>
</organism>
<dbReference type="EMBL" id="CADCXU010031992">
    <property type="protein sequence ID" value="CAB0017836.1"/>
    <property type="molecule type" value="Genomic_DNA"/>
</dbReference>
<sequence length="125" mass="13364">RRGKVSRAVRRRSFGAPPLIYTGKIPAGRNRSTFSIVHNEEKCGRPTAEGLAENPPLGDLRRPSANLVRMGGSVEPPSGAGPSQRAISRQHLPAGRPCAMCDKVEPRSVLRSIGGTVETVVPMSK</sequence>
<reference evidence="2 3" key="1">
    <citation type="submission" date="2020-02" db="EMBL/GenBank/DDBJ databases">
        <authorList>
            <person name="Ferguson B K."/>
        </authorList>
    </citation>
    <scope>NUCLEOTIDE SEQUENCE [LARGE SCALE GENOMIC DNA]</scope>
</reference>
<gene>
    <name evidence="2" type="ORF">NTEN_LOCUS21767</name>
</gene>
<proteinExistence type="predicted"/>
<dbReference type="AlphaFoldDB" id="A0A6H5HM16"/>
<evidence type="ECO:0000256" key="1">
    <source>
        <dbReference type="SAM" id="MobiDB-lite"/>
    </source>
</evidence>
<accession>A0A6H5HM16</accession>